<dbReference type="Proteomes" id="UP001148838">
    <property type="component" value="Unassembled WGS sequence"/>
</dbReference>
<accession>A0ABQ8ST76</accession>
<protein>
    <recommendedName>
        <fullName evidence="1">Transposase Tc1-like domain-containing protein</fullName>
    </recommendedName>
</protein>
<evidence type="ECO:0000259" key="1">
    <source>
        <dbReference type="Pfam" id="PF01498"/>
    </source>
</evidence>
<comment type="caution">
    <text evidence="2">The sequence shown here is derived from an EMBL/GenBank/DDBJ whole genome shotgun (WGS) entry which is preliminary data.</text>
</comment>
<reference evidence="2 3" key="1">
    <citation type="journal article" date="2022" name="Allergy">
        <title>Genome assembly and annotation of Periplaneta americana reveal a comprehensive cockroach allergen profile.</title>
        <authorList>
            <person name="Wang L."/>
            <person name="Xiong Q."/>
            <person name="Saelim N."/>
            <person name="Wang L."/>
            <person name="Nong W."/>
            <person name="Wan A.T."/>
            <person name="Shi M."/>
            <person name="Liu X."/>
            <person name="Cao Q."/>
            <person name="Hui J.H.L."/>
            <person name="Sookrung N."/>
            <person name="Leung T.F."/>
            <person name="Tungtrongchitr A."/>
            <person name="Tsui S.K.W."/>
        </authorList>
    </citation>
    <scope>NUCLEOTIDE SEQUENCE [LARGE SCALE GENOMIC DNA]</scope>
    <source>
        <strain evidence="2">PWHHKU_190912</strain>
    </source>
</reference>
<proteinExistence type="predicted"/>
<evidence type="ECO:0000313" key="2">
    <source>
        <dbReference type="EMBL" id="KAJ4437395.1"/>
    </source>
</evidence>
<evidence type="ECO:0000313" key="3">
    <source>
        <dbReference type="Proteomes" id="UP001148838"/>
    </source>
</evidence>
<dbReference type="InterPro" id="IPR002492">
    <property type="entry name" value="Transposase_Tc1-like"/>
</dbReference>
<gene>
    <name evidence="2" type="ORF">ANN_17539</name>
</gene>
<dbReference type="InterPro" id="IPR036397">
    <property type="entry name" value="RNaseH_sf"/>
</dbReference>
<dbReference type="Gene3D" id="3.30.420.10">
    <property type="entry name" value="Ribonuclease H-like superfamily/Ribonuclease H"/>
    <property type="match status" value="1"/>
</dbReference>
<name>A0ABQ8ST76_PERAM</name>
<feature type="domain" description="Transposase Tc1-like" evidence="1">
    <location>
        <begin position="72"/>
        <end position="112"/>
    </location>
</feature>
<sequence length="196" mass="22600">MTYLWPVSNHIRQTMNTNPLPYQFETTCKKVKMTLSPMIAARAVALVEDDRSLRYVAQVLHTTPSMVSRTVQSEWTVRRRLHDADLISRRSALGPELTRQHRQARFQFAREHEEWADKQWGTVLSSDESRFCLRFQDGRERAWTTGKRRDGGARLLITRLCTNMPGLNPKQLRSAYEEKAVDTVDSGGPLGAIRQE</sequence>
<keyword evidence="3" id="KW-1185">Reference proteome</keyword>
<organism evidence="2 3">
    <name type="scientific">Periplaneta americana</name>
    <name type="common">American cockroach</name>
    <name type="synonym">Blatta americana</name>
    <dbReference type="NCBI Taxonomy" id="6978"/>
    <lineage>
        <taxon>Eukaryota</taxon>
        <taxon>Metazoa</taxon>
        <taxon>Ecdysozoa</taxon>
        <taxon>Arthropoda</taxon>
        <taxon>Hexapoda</taxon>
        <taxon>Insecta</taxon>
        <taxon>Pterygota</taxon>
        <taxon>Neoptera</taxon>
        <taxon>Polyneoptera</taxon>
        <taxon>Dictyoptera</taxon>
        <taxon>Blattodea</taxon>
        <taxon>Blattoidea</taxon>
        <taxon>Blattidae</taxon>
        <taxon>Blattinae</taxon>
        <taxon>Periplaneta</taxon>
    </lineage>
</organism>
<dbReference type="EMBL" id="JAJSOF020000021">
    <property type="protein sequence ID" value="KAJ4437395.1"/>
    <property type="molecule type" value="Genomic_DNA"/>
</dbReference>
<dbReference type="Pfam" id="PF01498">
    <property type="entry name" value="HTH_Tnp_Tc3_2"/>
    <property type="match status" value="1"/>
</dbReference>